<dbReference type="PANTHER" id="PTHR10218">
    <property type="entry name" value="GTP-BINDING PROTEIN ALPHA SUBUNIT"/>
    <property type="match status" value="1"/>
</dbReference>
<evidence type="ECO:0000256" key="13">
    <source>
        <dbReference type="PIRSR" id="PIRSR601019-1"/>
    </source>
</evidence>
<dbReference type="PRINTS" id="PR00318">
    <property type="entry name" value="GPROTEINA"/>
</dbReference>
<name>A0A0D0C0V9_9AGAR</name>
<dbReference type="PRINTS" id="PR01241">
    <property type="entry name" value="GPROTEINAFNG"/>
</dbReference>
<dbReference type="EMBL" id="KN834867">
    <property type="protein sequence ID" value="KIK51297.1"/>
    <property type="molecule type" value="Genomic_DNA"/>
</dbReference>
<dbReference type="SUPFAM" id="SSF52540">
    <property type="entry name" value="P-loop containing nucleoside triphosphate hydrolases"/>
    <property type="match status" value="1"/>
</dbReference>
<dbReference type="PROSITE" id="PS51882">
    <property type="entry name" value="G_ALPHA"/>
    <property type="match status" value="1"/>
</dbReference>
<evidence type="ECO:0000256" key="2">
    <source>
        <dbReference type="ARBA" id="ARBA00011356"/>
    </source>
</evidence>
<evidence type="ECO:0000256" key="1">
    <source>
        <dbReference type="ARBA" id="ARBA00001946"/>
    </source>
</evidence>
<dbReference type="OrthoDB" id="5817230at2759"/>
<evidence type="ECO:0000256" key="3">
    <source>
        <dbReference type="ARBA" id="ARBA00022707"/>
    </source>
</evidence>
<dbReference type="SUPFAM" id="SSF47895">
    <property type="entry name" value="Transducin (alpha subunit), insertion domain"/>
    <property type="match status" value="1"/>
</dbReference>
<dbReference type="Gene3D" id="1.10.400.10">
    <property type="entry name" value="GI Alpha 1, domain 2-like"/>
    <property type="match status" value="1"/>
</dbReference>
<dbReference type="PANTHER" id="PTHR10218:SF369">
    <property type="entry name" value="GUANINE NUCLEOTIDE-BINDING PROTEIN ALPHA-2 SUBUNIT"/>
    <property type="match status" value="1"/>
</dbReference>
<keyword evidence="3" id="KW-0519">Myristate</keyword>
<evidence type="ECO:0000256" key="12">
    <source>
        <dbReference type="ARBA" id="ARBA00055018"/>
    </source>
</evidence>
<keyword evidence="5 13" id="KW-0547">Nucleotide-binding</keyword>
<dbReference type="GO" id="GO:0003924">
    <property type="term" value="F:GTPase activity"/>
    <property type="evidence" value="ECO:0007669"/>
    <property type="project" value="InterPro"/>
</dbReference>
<dbReference type="GO" id="GO:0001664">
    <property type="term" value="F:G protein-coupled receptor binding"/>
    <property type="evidence" value="ECO:0007669"/>
    <property type="project" value="InterPro"/>
</dbReference>
<dbReference type="FunFam" id="1.10.400.10:FF:000007">
    <property type="entry name" value="Guanine nucleotide-binding protein subunit alpha"/>
    <property type="match status" value="1"/>
</dbReference>
<comment type="cofactor">
    <cofactor evidence="1">
        <name>Mg(2+)</name>
        <dbReference type="ChEBI" id="CHEBI:18420"/>
    </cofactor>
</comment>
<evidence type="ECO:0000256" key="7">
    <source>
        <dbReference type="ARBA" id="ARBA00022842"/>
    </source>
</evidence>
<dbReference type="GO" id="GO:0032502">
    <property type="term" value="P:developmental process"/>
    <property type="evidence" value="ECO:0007669"/>
    <property type="project" value="UniProtKB-ARBA"/>
</dbReference>
<evidence type="ECO:0000256" key="14">
    <source>
        <dbReference type="PIRSR" id="PIRSR601019-2"/>
    </source>
</evidence>
<dbReference type="GO" id="GO:0005737">
    <property type="term" value="C:cytoplasm"/>
    <property type="evidence" value="ECO:0007669"/>
    <property type="project" value="TreeGrafter"/>
</dbReference>
<evidence type="ECO:0000256" key="9">
    <source>
        <dbReference type="ARBA" id="ARBA00023139"/>
    </source>
</evidence>
<keyword evidence="9" id="KW-0564">Palmitate</keyword>
<dbReference type="InterPro" id="IPR011025">
    <property type="entry name" value="GproteinA_insert"/>
</dbReference>
<dbReference type="GO" id="GO:0046872">
    <property type="term" value="F:metal ion binding"/>
    <property type="evidence" value="ECO:0007669"/>
    <property type="project" value="UniProtKB-KW"/>
</dbReference>
<dbReference type="GO" id="GO:0031683">
    <property type="term" value="F:G-protein beta/gamma-subunit complex binding"/>
    <property type="evidence" value="ECO:0007669"/>
    <property type="project" value="InterPro"/>
</dbReference>
<keyword evidence="8 13" id="KW-0342">GTP-binding</keyword>
<dbReference type="Pfam" id="PF00503">
    <property type="entry name" value="G-alpha"/>
    <property type="match status" value="1"/>
</dbReference>
<feature type="binding site" evidence="13">
    <location>
        <position position="278"/>
    </location>
    <ligand>
        <name>GTP</name>
        <dbReference type="ChEBI" id="CHEBI:37565"/>
    </ligand>
</feature>
<dbReference type="SMART" id="SM00275">
    <property type="entry name" value="G_alpha"/>
    <property type="match status" value="1"/>
</dbReference>
<evidence type="ECO:0000256" key="11">
    <source>
        <dbReference type="ARBA" id="ARBA00023288"/>
    </source>
</evidence>
<evidence type="ECO:0000256" key="8">
    <source>
        <dbReference type="ARBA" id="ARBA00023134"/>
    </source>
</evidence>
<keyword evidence="7 14" id="KW-0460">Magnesium</keyword>
<dbReference type="CDD" id="cd00066">
    <property type="entry name" value="G-alpha"/>
    <property type="match status" value="1"/>
</dbReference>
<evidence type="ECO:0000313" key="16">
    <source>
        <dbReference type="Proteomes" id="UP000053593"/>
    </source>
</evidence>
<evidence type="ECO:0000256" key="10">
    <source>
        <dbReference type="ARBA" id="ARBA00023224"/>
    </source>
</evidence>
<keyword evidence="6" id="KW-0378">Hydrolase</keyword>
<evidence type="ECO:0000256" key="4">
    <source>
        <dbReference type="ARBA" id="ARBA00022723"/>
    </source>
</evidence>
<dbReference type="InterPro" id="IPR001019">
    <property type="entry name" value="Gprotein_alpha_su"/>
</dbReference>
<evidence type="ECO:0000256" key="5">
    <source>
        <dbReference type="ARBA" id="ARBA00022741"/>
    </source>
</evidence>
<dbReference type="InterPro" id="IPR002975">
    <property type="entry name" value="Fungi_Gprotein_alpha"/>
</dbReference>
<reference evidence="15 16" key="1">
    <citation type="submission" date="2014-04" db="EMBL/GenBank/DDBJ databases">
        <title>Evolutionary Origins and Diversification of the Mycorrhizal Mutualists.</title>
        <authorList>
            <consortium name="DOE Joint Genome Institute"/>
            <consortium name="Mycorrhizal Genomics Consortium"/>
            <person name="Kohler A."/>
            <person name="Kuo A."/>
            <person name="Nagy L.G."/>
            <person name="Floudas D."/>
            <person name="Copeland A."/>
            <person name="Barry K.W."/>
            <person name="Cichocki N."/>
            <person name="Veneault-Fourrey C."/>
            <person name="LaButti K."/>
            <person name="Lindquist E.A."/>
            <person name="Lipzen A."/>
            <person name="Lundell T."/>
            <person name="Morin E."/>
            <person name="Murat C."/>
            <person name="Riley R."/>
            <person name="Ohm R."/>
            <person name="Sun H."/>
            <person name="Tunlid A."/>
            <person name="Henrissat B."/>
            <person name="Grigoriev I.V."/>
            <person name="Hibbett D.S."/>
            <person name="Martin F."/>
        </authorList>
    </citation>
    <scope>NUCLEOTIDE SEQUENCE [LARGE SCALE GENOMIC DNA]</scope>
    <source>
        <strain evidence="15 16">FD-317 M1</strain>
    </source>
</reference>
<protein>
    <submittedName>
        <fullName evidence="15">Unplaced genomic scaffold GYMLUscaffold_119, whole genome shotgun sequence</fullName>
    </submittedName>
</protein>
<dbReference type="FunFam" id="3.40.50.300:FF:000181">
    <property type="entry name" value="Guanine nucleotide-binding protein subunit alpha"/>
    <property type="match status" value="1"/>
</dbReference>
<dbReference type="GO" id="GO:0007189">
    <property type="term" value="P:adenylate cyclase-activating G protein-coupled receptor signaling pathway"/>
    <property type="evidence" value="ECO:0007669"/>
    <property type="project" value="TreeGrafter"/>
</dbReference>
<dbReference type="GO" id="GO:0005525">
    <property type="term" value="F:GTP binding"/>
    <property type="evidence" value="ECO:0007669"/>
    <property type="project" value="UniProtKB-KW"/>
</dbReference>
<dbReference type="AlphaFoldDB" id="A0A0D0C0V9"/>
<sequence>MKLMRIVGSGGLSDEERAAYCSSITHNVLDSAQALIIAMRKFQIDFSFDTNKRLAHKVLNYGIDETTAFALSPEIAYAIHQLWSDPAMSRVIDEKGSEFFLMDNGPYFLDQVLRIGSRDYLPTDIDILRTHPRISQGIEETSLTIGQLSIHICNVSRQRSERRKWIHCFENVTSIIFCTALSDYDQVLLEDLSHNRMMENLMLFESLVNSRWFYDTSIILLLSKVDKFKEKLCRVPLERYFPEYMGGNDINKAAKYILWKFMQANRARLSIYPHLVRADDPTNIRLIFNDIKETILQNALKSSRIEVL</sequence>
<keyword evidence="4 14" id="KW-0479">Metal-binding</keyword>
<dbReference type="HOGENOM" id="CLU_014184_0_1_1"/>
<accession>A0A0D0C0V9</accession>
<comment type="subunit">
    <text evidence="2">G proteins are composed of 3 units; alpha, beta and gamma. The alpha chain contains the guanine nucleotide binding site.</text>
</comment>
<keyword evidence="11" id="KW-0449">Lipoprotein</keyword>
<feature type="binding site" evidence="14">
    <location>
        <position position="135"/>
    </location>
    <ligand>
        <name>Mg(2+)</name>
        <dbReference type="ChEBI" id="CHEBI:18420"/>
    </ligand>
</feature>
<organism evidence="15 16">
    <name type="scientific">Collybiopsis luxurians FD-317 M1</name>
    <dbReference type="NCBI Taxonomy" id="944289"/>
    <lineage>
        <taxon>Eukaryota</taxon>
        <taxon>Fungi</taxon>
        <taxon>Dikarya</taxon>
        <taxon>Basidiomycota</taxon>
        <taxon>Agaricomycotina</taxon>
        <taxon>Agaricomycetes</taxon>
        <taxon>Agaricomycetidae</taxon>
        <taxon>Agaricales</taxon>
        <taxon>Marasmiineae</taxon>
        <taxon>Omphalotaceae</taxon>
        <taxon>Collybiopsis</taxon>
        <taxon>Collybiopsis luxurians</taxon>
    </lineage>
</organism>
<dbReference type="Proteomes" id="UP000053593">
    <property type="component" value="Unassembled WGS sequence"/>
</dbReference>
<evidence type="ECO:0000313" key="15">
    <source>
        <dbReference type="EMBL" id="KIK51297.1"/>
    </source>
</evidence>
<keyword evidence="16" id="KW-1185">Reference proteome</keyword>
<gene>
    <name evidence="15" type="ORF">GYMLUDRAFT_50668</name>
</gene>
<dbReference type="GO" id="GO:0005834">
    <property type="term" value="C:heterotrimeric G-protein complex"/>
    <property type="evidence" value="ECO:0007669"/>
    <property type="project" value="InterPro"/>
</dbReference>
<dbReference type="GO" id="GO:0010255">
    <property type="term" value="P:glucose mediated signaling pathway"/>
    <property type="evidence" value="ECO:0007669"/>
    <property type="project" value="UniProtKB-ARBA"/>
</dbReference>
<dbReference type="InterPro" id="IPR027417">
    <property type="entry name" value="P-loop_NTPase"/>
</dbReference>
<keyword evidence="10" id="KW-0807">Transducer</keyword>
<proteinExistence type="predicted"/>
<comment type="function">
    <text evidence="12">Guanine nucleotide-binding proteins (G proteins) are involved as modulators or transducers in various transmembrane signaling systems. Involved in the mating pathway.</text>
</comment>
<dbReference type="Gene3D" id="3.40.50.300">
    <property type="entry name" value="P-loop containing nucleotide triphosphate hydrolases"/>
    <property type="match status" value="1"/>
</dbReference>
<evidence type="ECO:0000256" key="6">
    <source>
        <dbReference type="ARBA" id="ARBA00022801"/>
    </source>
</evidence>